<reference evidence="1" key="1">
    <citation type="submission" date="2022-01" db="EMBL/GenBank/DDBJ databases">
        <authorList>
            <person name="Jo J.-H."/>
            <person name="Im W.-T."/>
        </authorList>
    </citation>
    <scope>NUCLEOTIDE SEQUENCE</scope>
    <source>
        <strain evidence="1">I2-34</strain>
    </source>
</reference>
<evidence type="ECO:0000313" key="2">
    <source>
        <dbReference type="Proteomes" id="UP001165368"/>
    </source>
</evidence>
<accession>A0ABS9L557</accession>
<organism evidence="1 2">
    <name type="scientific">Arthrobacter hankyongi</name>
    <dbReference type="NCBI Taxonomy" id="2904801"/>
    <lineage>
        <taxon>Bacteria</taxon>
        <taxon>Bacillati</taxon>
        <taxon>Actinomycetota</taxon>
        <taxon>Actinomycetes</taxon>
        <taxon>Micrococcales</taxon>
        <taxon>Micrococcaceae</taxon>
        <taxon>Arthrobacter</taxon>
    </lineage>
</organism>
<dbReference type="Proteomes" id="UP001165368">
    <property type="component" value="Unassembled WGS sequence"/>
</dbReference>
<comment type="caution">
    <text evidence="1">The sequence shown here is derived from an EMBL/GenBank/DDBJ whole genome shotgun (WGS) entry which is preliminary data.</text>
</comment>
<evidence type="ECO:0000313" key="1">
    <source>
        <dbReference type="EMBL" id="MCG2621812.1"/>
    </source>
</evidence>
<dbReference type="RefSeq" id="WP_237819409.1">
    <property type="nucleotide sequence ID" value="NZ_JAKLTQ010000004.1"/>
</dbReference>
<dbReference type="GO" id="GO:0004497">
    <property type="term" value="F:monooxygenase activity"/>
    <property type="evidence" value="ECO:0007669"/>
    <property type="project" value="UniProtKB-KW"/>
</dbReference>
<gene>
    <name evidence="1" type="ORF">LVY72_07760</name>
</gene>
<sequence length="96" mass="10492">MAIAVIVEFPGGTLAQYDKAIELMGMSPGGTHTEPGCIFHWVTANDDGVRVTDVWEDKSQFEAFARDKIGPLTEQAGFPAPPNVSFVEVHNYLTRP</sequence>
<keyword evidence="1" id="KW-0560">Oxidoreductase</keyword>
<dbReference type="EMBL" id="JAKLTQ010000004">
    <property type="protein sequence ID" value="MCG2621812.1"/>
    <property type="molecule type" value="Genomic_DNA"/>
</dbReference>
<name>A0ABS9L557_9MICC</name>
<protein>
    <submittedName>
        <fullName evidence="1">Antibiotic biosynthesis monooxygenase</fullName>
    </submittedName>
</protein>
<proteinExistence type="predicted"/>
<keyword evidence="1" id="KW-0503">Monooxygenase</keyword>
<keyword evidence="2" id="KW-1185">Reference proteome</keyword>